<dbReference type="OrthoDB" id="10447603at2759"/>
<evidence type="ECO:0000313" key="2">
    <source>
        <dbReference type="EMBL" id="KAG5606069.1"/>
    </source>
</evidence>
<feature type="compositionally biased region" description="Polar residues" evidence="1">
    <location>
        <begin position="56"/>
        <end position="72"/>
    </location>
</feature>
<accession>A0A9J5Z1L2</accession>
<dbReference type="AlphaFoldDB" id="A0A9J5Z1L2"/>
<organism evidence="2 3">
    <name type="scientific">Solanum commersonii</name>
    <name type="common">Commerson's wild potato</name>
    <name type="synonym">Commerson's nightshade</name>
    <dbReference type="NCBI Taxonomy" id="4109"/>
    <lineage>
        <taxon>Eukaryota</taxon>
        <taxon>Viridiplantae</taxon>
        <taxon>Streptophyta</taxon>
        <taxon>Embryophyta</taxon>
        <taxon>Tracheophyta</taxon>
        <taxon>Spermatophyta</taxon>
        <taxon>Magnoliopsida</taxon>
        <taxon>eudicotyledons</taxon>
        <taxon>Gunneridae</taxon>
        <taxon>Pentapetalae</taxon>
        <taxon>asterids</taxon>
        <taxon>lamiids</taxon>
        <taxon>Solanales</taxon>
        <taxon>Solanaceae</taxon>
        <taxon>Solanoideae</taxon>
        <taxon>Solaneae</taxon>
        <taxon>Solanum</taxon>
    </lineage>
</organism>
<reference evidence="2 3" key="1">
    <citation type="submission" date="2020-09" db="EMBL/GenBank/DDBJ databases">
        <title>De no assembly of potato wild relative species, Solanum commersonii.</title>
        <authorList>
            <person name="Cho K."/>
        </authorList>
    </citation>
    <scope>NUCLEOTIDE SEQUENCE [LARGE SCALE GENOMIC DNA]</scope>
    <source>
        <strain evidence="2">LZ3.2</strain>
        <tissue evidence="2">Leaf</tissue>
    </source>
</reference>
<protein>
    <submittedName>
        <fullName evidence="2">Uncharacterized protein</fullName>
    </submittedName>
</protein>
<comment type="caution">
    <text evidence="2">The sequence shown here is derived from an EMBL/GenBank/DDBJ whole genome shotgun (WGS) entry which is preliminary data.</text>
</comment>
<gene>
    <name evidence="2" type="ORF">H5410_027561</name>
</gene>
<proteinExistence type="predicted"/>
<evidence type="ECO:0000313" key="3">
    <source>
        <dbReference type="Proteomes" id="UP000824120"/>
    </source>
</evidence>
<sequence length="132" mass="14570">MYKPHTGASPESSDNSSKLRRIEAIHVAISEQELDWARKIISLENTGMIHVKTPGNLESTSNDLSSVQKSKISTDPIERSTKAMLEGIAWESSDVRPVLTSSRVNETLTRESSRAGGFIFAEISNHLMRESA</sequence>
<name>A0A9J5Z1L2_SOLCO</name>
<dbReference type="Proteomes" id="UP000824120">
    <property type="component" value="Chromosome 5"/>
</dbReference>
<keyword evidence="3" id="KW-1185">Reference proteome</keyword>
<feature type="region of interest" description="Disordered" evidence="1">
    <location>
        <begin position="53"/>
        <end position="72"/>
    </location>
</feature>
<dbReference type="EMBL" id="JACXVP010000005">
    <property type="protein sequence ID" value="KAG5606069.1"/>
    <property type="molecule type" value="Genomic_DNA"/>
</dbReference>
<evidence type="ECO:0000256" key="1">
    <source>
        <dbReference type="SAM" id="MobiDB-lite"/>
    </source>
</evidence>